<evidence type="ECO:0000256" key="1">
    <source>
        <dbReference type="SAM" id="MobiDB-lite"/>
    </source>
</evidence>
<feature type="compositionally biased region" description="Polar residues" evidence="1">
    <location>
        <begin position="32"/>
        <end position="107"/>
    </location>
</feature>
<dbReference type="EMBL" id="ML978130">
    <property type="protein sequence ID" value="KAF2096230.1"/>
    <property type="molecule type" value="Genomic_DNA"/>
</dbReference>
<name>A0A9P4I751_9PEZI</name>
<reference evidence="2" key="1">
    <citation type="journal article" date="2020" name="Stud. Mycol.">
        <title>101 Dothideomycetes genomes: a test case for predicting lifestyles and emergence of pathogens.</title>
        <authorList>
            <person name="Haridas S."/>
            <person name="Albert R."/>
            <person name="Binder M."/>
            <person name="Bloem J."/>
            <person name="Labutti K."/>
            <person name="Salamov A."/>
            <person name="Andreopoulos B."/>
            <person name="Baker S."/>
            <person name="Barry K."/>
            <person name="Bills G."/>
            <person name="Bluhm B."/>
            <person name="Cannon C."/>
            <person name="Castanera R."/>
            <person name="Culley D."/>
            <person name="Daum C."/>
            <person name="Ezra D."/>
            <person name="Gonzalez J."/>
            <person name="Henrissat B."/>
            <person name="Kuo A."/>
            <person name="Liang C."/>
            <person name="Lipzen A."/>
            <person name="Lutzoni F."/>
            <person name="Magnuson J."/>
            <person name="Mondo S."/>
            <person name="Nolan M."/>
            <person name="Ohm R."/>
            <person name="Pangilinan J."/>
            <person name="Park H.-J."/>
            <person name="Ramirez L."/>
            <person name="Alfaro M."/>
            <person name="Sun H."/>
            <person name="Tritt A."/>
            <person name="Yoshinaga Y."/>
            <person name="Zwiers L.-H."/>
            <person name="Turgeon B."/>
            <person name="Goodwin S."/>
            <person name="Spatafora J."/>
            <person name="Crous P."/>
            <person name="Grigoriev I."/>
        </authorList>
    </citation>
    <scope>NUCLEOTIDE SEQUENCE</scope>
    <source>
        <strain evidence="2">CBS 133067</strain>
    </source>
</reference>
<feature type="region of interest" description="Disordered" evidence="1">
    <location>
        <begin position="32"/>
        <end position="137"/>
    </location>
</feature>
<dbReference type="Proteomes" id="UP000799772">
    <property type="component" value="Unassembled WGS sequence"/>
</dbReference>
<evidence type="ECO:0000313" key="3">
    <source>
        <dbReference type="Proteomes" id="UP000799772"/>
    </source>
</evidence>
<accession>A0A9P4I751</accession>
<dbReference type="OrthoDB" id="4765225at2759"/>
<dbReference type="AlphaFoldDB" id="A0A9P4I751"/>
<sequence>MHSRYIRSLRTASPALQIRSPVFYPAALQIRAASSNAQASPEASPGTASNVRPTNPTSSSSDAGKVNSSRATDASQGSPDTKSAQTPVSNPSQSSIGQQEEPQPSQENVKRDPNEPAESKRQAVESEGQKPLDPADK</sequence>
<comment type="caution">
    <text evidence="2">The sequence shown here is derived from an EMBL/GenBank/DDBJ whole genome shotgun (WGS) entry which is preliminary data.</text>
</comment>
<gene>
    <name evidence="2" type="ORF">NA57DRAFT_59286</name>
</gene>
<feature type="compositionally biased region" description="Basic and acidic residues" evidence="1">
    <location>
        <begin position="108"/>
        <end position="137"/>
    </location>
</feature>
<organism evidence="2 3">
    <name type="scientific">Rhizodiscina lignyota</name>
    <dbReference type="NCBI Taxonomy" id="1504668"/>
    <lineage>
        <taxon>Eukaryota</taxon>
        <taxon>Fungi</taxon>
        <taxon>Dikarya</taxon>
        <taxon>Ascomycota</taxon>
        <taxon>Pezizomycotina</taxon>
        <taxon>Dothideomycetes</taxon>
        <taxon>Pleosporomycetidae</taxon>
        <taxon>Aulographales</taxon>
        <taxon>Rhizodiscinaceae</taxon>
        <taxon>Rhizodiscina</taxon>
    </lineage>
</organism>
<protein>
    <submittedName>
        <fullName evidence="2">Uncharacterized protein</fullName>
    </submittedName>
</protein>
<evidence type="ECO:0000313" key="2">
    <source>
        <dbReference type="EMBL" id="KAF2096230.1"/>
    </source>
</evidence>
<keyword evidence="3" id="KW-1185">Reference proteome</keyword>
<proteinExistence type="predicted"/>